<keyword evidence="3" id="KW-0548">Nucleotidyltransferase</keyword>
<dbReference type="SUPFAM" id="SSF56219">
    <property type="entry name" value="DNase I-like"/>
    <property type="match status" value="1"/>
</dbReference>
<feature type="domain" description="Reverse transcriptase" evidence="2">
    <location>
        <begin position="559"/>
        <end position="665"/>
    </location>
</feature>
<keyword evidence="3" id="KW-0808">Transferase</keyword>
<protein>
    <submittedName>
        <fullName evidence="3">RNA-directed DNA polymerase, eukaryota</fullName>
    </submittedName>
</protein>
<sequence>MSNDFREKIRNMFFRSFGKSQPFTSPTQIEEPSKEVDRGLATISLTHDNKNGEFGTIKRVQPRYMNLKYSRTSQKNPVRGSLRFARENEWVYISIPRWSIENHLIGFIVWISIEGLPINAWTTNTFSKFALMWGDLVTPKFLGDNLDSSSFDDESIDYNENTKEDIKVDRISKSNCMRKNVSNIHCEETIQSWDPFNIYELLAKKKDNVPQSKDSDPTFPSVFTPNLANNDMDKGPYATPKQGNCTLIKEHVIRRNKDSPLQQSTNMAIIGGSILEVMDDLVKEGETVILGDFNEVQTEQERFGSMFNVQGANVFNNFIAMTKLIGLPLRGYSYTLAHKSATKMSKLDRFLISKGLLALFPYLTGLCLDRHLSYHRPILKKFQLLKYTIKNWSKENKTKLNVIKLAVQDKLSEVDKILDQSGGNANLLNHRSSLLKDLQDINSIKVLELSQKAKLAIRGILVDGEWIVDPSKVKYEFLNHFTKQFLKPQTPQISIGFQFPSRLQSPDGYSFEFFRKFWNLIDQEVVATVSEFFASGKFPPGCNSSFIALIHKIQDAKVVKDYRPISLIGSMYKIITKILANRLSLVMPDIISDVQSVFISNRQILNGPFILNELLSWCKYKKVNSMIFNVDFEKAFDSSRWDYLNDVLNSFDFGEKLLMESFHLSFNRVLDAGIYKGISISNSLTISHLFYADDAVFIDSSRLYTVLHEFLTTASLPIEALFGLT</sequence>
<dbReference type="PANTHER" id="PTHR31635">
    <property type="entry name" value="REVERSE TRANSCRIPTASE DOMAIN-CONTAINING PROTEIN-RELATED"/>
    <property type="match status" value="1"/>
</dbReference>
<dbReference type="PANTHER" id="PTHR31635:SF196">
    <property type="entry name" value="REVERSE TRANSCRIPTASE DOMAIN-CONTAINING PROTEIN-RELATED"/>
    <property type="match status" value="1"/>
</dbReference>
<gene>
    <name evidence="3" type="ORF">Tco_0801272</name>
</gene>
<evidence type="ECO:0000259" key="2">
    <source>
        <dbReference type="Pfam" id="PF00078"/>
    </source>
</evidence>
<dbReference type="Proteomes" id="UP001151760">
    <property type="component" value="Unassembled WGS sequence"/>
</dbReference>
<evidence type="ECO:0000313" key="3">
    <source>
        <dbReference type="EMBL" id="GJS94304.1"/>
    </source>
</evidence>
<dbReference type="Gene3D" id="3.60.10.10">
    <property type="entry name" value="Endonuclease/exonuclease/phosphatase"/>
    <property type="match status" value="1"/>
</dbReference>
<dbReference type="InterPro" id="IPR036691">
    <property type="entry name" value="Endo/exonu/phosph_ase_sf"/>
</dbReference>
<evidence type="ECO:0000256" key="1">
    <source>
        <dbReference type="SAM" id="MobiDB-lite"/>
    </source>
</evidence>
<organism evidence="3 4">
    <name type="scientific">Tanacetum coccineum</name>
    <dbReference type="NCBI Taxonomy" id="301880"/>
    <lineage>
        <taxon>Eukaryota</taxon>
        <taxon>Viridiplantae</taxon>
        <taxon>Streptophyta</taxon>
        <taxon>Embryophyta</taxon>
        <taxon>Tracheophyta</taxon>
        <taxon>Spermatophyta</taxon>
        <taxon>Magnoliopsida</taxon>
        <taxon>eudicotyledons</taxon>
        <taxon>Gunneridae</taxon>
        <taxon>Pentapetalae</taxon>
        <taxon>asterids</taxon>
        <taxon>campanulids</taxon>
        <taxon>Asterales</taxon>
        <taxon>Asteraceae</taxon>
        <taxon>Asteroideae</taxon>
        <taxon>Anthemideae</taxon>
        <taxon>Anthemidinae</taxon>
        <taxon>Tanacetum</taxon>
    </lineage>
</organism>
<reference evidence="3" key="1">
    <citation type="journal article" date="2022" name="Int. J. Mol. Sci.">
        <title>Draft Genome of Tanacetum Coccineum: Genomic Comparison of Closely Related Tanacetum-Family Plants.</title>
        <authorList>
            <person name="Yamashiro T."/>
            <person name="Shiraishi A."/>
            <person name="Nakayama K."/>
            <person name="Satake H."/>
        </authorList>
    </citation>
    <scope>NUCLEOTIDE SEQUENCE</scope>
</reference>
<dbReference type="Pfam" id="PF00078">
    <property type="entry name" value="RVT_1"/>
    <property type="match status" value="1"/>
</dbReference>
<reference evidence="3" key="2">
    <citation type="submission" date="2022-01" db="EMBL/GenBank/DDBJ databases">
        <authorList>
            <person name="Yamashiro T."/>
            <person name="Shiraishi A."/>
            <person name="Satake H."/>
            <person name="Nakayama K."/>
        </authorList>
    </citation>
    <scope>NUCLEOTIDE SEQUENCE</scope>
</reference>
<dbReference type="InterPro" id="IPR000477">
    <property type="entry name" value="RT_dom"/>
</dbReference>
<name>A0ABQ4ZVI4_9ASTR</name>
<dbReference type="GO" id="GO:0003964">
    <property type="term" value="F:RNA-directed DNA polymerase activity"/>
    <property type="evidence" value="ECO:0007669"/>
    <property type="project" value="UniProtKB-KW"/>
</dbReference>
<keyword evidence="4" id="KW-1185">Reference proteome</keyword>
<keyword evidence="3" id="KW-0695">RNA-directed DNA polymerase</keyword>
<feature type="region of interest" description="Disordered" evidence="1">
    <location>
        <begin position="208"/>
        <end position="240"/>
    </location>
</feature>
<accession>A0ABQ4ZVI4</accession>
<proteinExistence type="predicted"/>
<evidence type="ECO:0000313" key="4">
    <source>
        <dbReference type="Proteomes" id="UP001151760"/>
    </source>
</evidence>
<dbReference type="EMBL" id="BQNB010011722">
    <property type="protein sequence ID" value="GJS94304.1"/>
    <property type="molecule type" value="Genomic_DNA"/>
</dbReference>
<comment type="caution">
    <text evidence="3">The sequence shown here is derived from an EMBL/GenBank/DDBJ whole genome shotgun (WGS) entry which is preliminary data.</text>
</comment>